<dbReference type="OrthoDB" id="4747757at2"/>
<comment type="caution">
    <text evidence="2">The sequence shown here is derived from an EMBL/GenBank/DDBJ whole genome shotgun (WGS) entry which is preliminary data.</text>
</comment>
<dbReference type="AlphaFoldDB" id="A0A5B1BUY2"/>
<proteinExistence type="predicted"/>
<protein>
    <submittedName>
        <fullName evidence="2">Antitoxin</fullName>
    </submittedName>
</protein>
<name>A0A5B1BUY2_MYCSI</name>
<organism evidence="2 3">
    <name type="scientific">Mycobacterium simiae</name>
    <name type="common">Mycobacterium habana</name>
    <dbReference type="NCBI Taxonomy" id="1784"/>
    <lineage>
        <taxon>Bacteria</taxon>
        <taxon>Bacillati</taxon>
        <taxon>Actinomycetota</taxon>
        <taxon>Actinomycetes</taxon>
        <taxon>Mycobacteriales</taxon>
        <taxon>Mycobacteriaceae</taxon>
        <taxon>Mycobacterium</taxon>
        <taxon>Mycobacterium simiae complex</taxon>
    </lineage>
</organism>
<sequence length="64" mass="7231">MSLSSWLRQAGLKQLEDQRQHPIRTGADLRGFFASAPEDDGPEPDWEAHLQVIEESRRQGLATT</sequence>
<evidence type="ECO:0000313" key="3">
    <source>
        <dbReference type="Proteomes" id="UP000324701"/>
    </source>
</evidence>
<accession>A0A5B1BUY2</accession>
<keyword evidence="3" id="KW-1185">Reference proteome</keyword>
<dbReference type="EMBL" id="VTZN01000007">
    <property type="protein sequence ID" value="KAA1251801.1"/>
    <property type="molecule type" value="Genomic_DNA"/>
</dbReference>
<dbReference type="Proteomes" id="UP000324701">
    <property type="component" value="Unassembled WGS sequence"/>
</dbReference>
<evidence type="ECO:0000256" key="1">
    <source>
        <dbReference type="SAM" id="MobiDB-lite"/>
    </source>
</evidence>
<feature type="region of interest" description="Disordered" evidence="1">
    <location>
        <begin position="14"/>
        <end position="45"/>
    </location>
</feature>
<gene>
    <name evidence="2" type="ORF">F0Q45_02695</name>
</gene>
<evidence type="ECO:0000313" key="2">
    <source>
        <dbReference type="EMBL" id="KAA1251801.1"/>
    </source>
</evidence>
<reference evidence="2 3" key="1">
    <citation type="submission" date="2019-09" db="EMBL/GenBank/DDBJ databases">
        <title>Report of infection by Mycobacterium simiae a patient suffering from pulmonary tuberculosis.</title>
        <authorList>
            <person name="Mohanty P.S."/>
            <person name="Bansal A.K."/>
            <person name="Singh H."/>
            <person name="Sharma S."/>
            <person name="Patil S.A."/>
            <person name="Upadhaya P."/>
            <person name="Singh P.K."/>
            <person name="Kumar D."/>
            <person name="Kumar S."/>
            <person name="Singh R.K."/>
            <person name="Chaudhary B."/>
        </authorList>
    </citation>
    <scope>NUCLEOTIDE SEQUENCE [LARGE SCALE GENOMIC DNA]</scope>
    <source>
        <strain evidence="2 3">JAL-560-SIM</strain>
    </source>
</reference>